<dbReference type="OrthoDB" id="242553at2"/>
<proteinExistence type="predicted"/>
<keyword evidence="1" id="KW-0862">Zinc</keyword>
<name>A0A1Z9YZZ2_9GAMM</name>
<protein>
    <recommendedName>
        <fullName evidence="2">SWIM-type domain-containing protein</fullName>
    </recommendedName>
</protein>
<keyword evidence="1" id="KW-0863">Zinc-finger</keyword>
<dbReference type="AlphaFoldDB" id="A0A1Z9YZZ2"/>
<keyword evidence="1" id="KW-0479">Metal-binding</keyword>
<gene>
    <name evidence="3" type="ORF">CAP51_08385</name>
</gene>
<dbReference type="InterPro" id="IPR007527">
    <property type="entry name" value="Znf_SWIM"/>
</dbReference>
<dbReference type="EMBL" id="NEXX01000002">
    <property type="protein sequence ID" value="OUY07742.1"/>
    <property type="molecule type" value="Genomic_DNA"/>
</dbReference>
<accession>A0A1Z9YZZ2</accession>
<evidence type="ECO:0000313" key="4">
    <source>
        <dbReference type="Proteomes" id="UP000196536"/>
    </source>
</evidence>
<feature type="domain" description="SWIM-type" evidence="2">
    <location>
        <begin position="49"/>
        <end position="82"/>
    </location>
</feature>
<evidence type="ECO:0000256" key="1">
    <source>
        <dbReference type="PROSITE-ProRule" id="PRU00325"/>
    </source>
</evidence>
<comment type="caution">
    <text evidence="3">The sequence shown here is derived from an EMBL/GenBank/DDBJ whole genome shotgun (WGS) entry which is preliminary data.</text>
</comment>
<evidence type="ECO:0000259" key="2">
    <source>
        <dbReference type="PROSITE" id="PS50966"/>
    </source>
</evidence>
<dbReference type="RefSeq" id="WP_087620286.1">
    <property type="nucleotide sequence ID" value="NZ_NEXX01000002.1"/>
</dbReference>
<sequence>MSWQIYLNYDEDSLITFANAGLIRRAKKSLDEVQPQTHDAQLHFVVEDCHVELPSQGITQASCTCPAQGCCKHILSSILWLQQHPEHLQPEVANTDKNLQDYTPVTPSTLDTALQLDSIQLLKNLRKTERQLAYQIFSEWQHDPTLCQIEIQAEKISFQTSFSESAIVYFPQSHLAGMLSDVADKQKNACHLACIAYLFAQHAPEKWQWSDDLQQQNVNPVEASIGLNHDDLTFIKDIKILCLSLMRQGLSHIARESVLSLHLLNMQARAQNLPRLASELRRLHGLLQRLLTHDVQVDEAQIFDALAFLYTYLTALQHDAEQPETLNQDNLNQLRGQVQRDYAQQQIEHLIPLGCEWWTTASGARGLTVCFWDNSTQRIREVTQARANHLDITFNQDSAAQTGIWGSSLDFLLKHQLKLTEAKISPDGKLSASADSRFQSLGSIDQLSTDAFKQQVIGIDDWQQIKILLQPSSSLFNSLPRYQLLHIQACSQLELNEIEQCFECWVTDCQQQQLQLSLPIDPNHHGKINKLQYLIQTGQIIAILVRMEIQAQTIRFLPCSLVLNETKGLCIFSLDYDHLPYHKQKQNFLQQFTARISSLLTRKRELHSTMTTNVIHLTLQHTQNLLEFYANTGRQSFDPDDQQHLQQLAQQFEDLGLQLLAQLLRQQSLAFSEQLLIWRHVLGLTQKLLTQPPIQ</sequence>
<evidence type="ECO:0000313" key="3">
    <source>
        <dbReference type="EMBL" id="OUY07742.1"/>
    </source>
</evidence>
<dbReference type="GO" id="GO:0008270">
    <property type="term" value="F:zinc ion binding"/>
    <property type="evidence" value="ECO:0007669"/>
    <property type="project" value="UniProtKB-KW"/>
</dbReference>
<keyword evidence="4" id="KW-1185">Reference proteome</keyword>
<organism evidence="3 4">
    <name type="scientific">Acinetobacter populi</name>
    <dbReference type="NCBI Taxonomy" id="1582270"/>
    <lineage>
        <taxon>Bacteria</taxon>
        <taxon>Pseudomonadati</taxon>
        <taxon>Pseudomonadota</taxon>
        <taxon>Gammaproteobacteria</taxon>
        <taxon>Moraxellales</taxon>
        <taxon>Moraxellaceae</taxon>
        <taxon>Acinetobacter</taxon>
    </lineage>
</organism>
<reference evidence="3 4" key="1">
    <citation type="submission" date="2017-05" db="EMBL/GenBank/DDBJ databases">
        <title>Acinetobacter populi ANC 5415 (= PBJ7), whole genome shotgun sequencing project.</title>
        <authorList>
            <person name="Nemec A."/>
            <person name="Radolfova-Krizova L."/>
        </authorList>
    </citation>
    <scope>NUCLEOTIDE SEQUENCE [LARGE SCALE GENOMIC DNA]</scope>
    <source>
        <strain evidence="3 4">PBJ7</strain>
    </source>
</reference>
<dbReference type="Proteomes" id="UP000196536">
    <property type="component" value="Unassembled WGS sequence"/>
</dbReference>
<dbReference type="PROSITE" id="PS50966">
    <property type="entry name" value="ZF_SWIM"/>
    <property type="match status" value="1"/>
</dbReference>